<keyword evidence="2" id="KW-1185">Reference proteome</keyword>
<dbReference type="AlphaFoldDB" id="A0A2H9VSR1"/>
<accession>A0A2H9VSR1</accession>
<dbReference type="Gene3D" id="3.20.20.410">
    <property type="entry name" value="Protein of unknown function UPF0759"/>
    <property type="match status" value="1"/>
</dbReference>
<dbReference type="SUPFAM" id="SSF117396">
    <property type="entry name" value="TM1631-like"/>
    <property type="match status" value="1"/>
</dbReference>
<reference evidence="1 2" key="1">
    <citation type="submission" date="2017-11" db="EMBL/GenBank/DDBJ databases">
        <title>Genomic Encyclopedia of Archaeal and Bacterial Type Strains, Phase II (KMG-II): From Individual Species to Whole Genera.</title>
        <authorList>
            <person name="Goeker M."/>
        </authorList>
    </citation>
    <scope>NUCLEOTIDE SEQUENCE [LARGE SCALE GENOMIC DNA]</scope>
    <source>
        <strain evidence="1 2">DSM 28175</strain>
    </source>
</reference>
<evidence type="ECO:0000313" key="2">
    <source>
        <dbReference type="Proteomes" id="UP000242687"/>
    </source>
</evidence>
<dbReference type="InterPro" id="IPR036520">
    <property type="entry name" value="UPF0759_sf"/>
</dbReference>
<protein>
    <submittedName>
        <fullName evidence="1">Uncharacterized protein YecE (DUF72 family)</fullName>
    </submittedName>
</protein>
<dbReference type="InterPro" id="IPR002763">
    <property type="entry name" value="DUF72"/>
</dbReference>
<sequence length="259" mass="29992">MRLYSRKTFMTNYYSGTSGLVLPVPNKTHYPSEFKEKSRLCYYASLFSSIEVNSSFYKIPQAKTIAKWTADVPDDFKFTFKLWHGITHEKGLIFNEDDVSRFMKAIDAAGTKKGCLLVQFPPSAKVNLMPQLQHLLNTLFDTDIDCTWKIALEFRHNSWYTDNLFEFAEQHNLSVVLHDIPASATPLDFNVISETIYLRFHGPGGKYRGSYDDDVLYEYASYVNEWREEGKTVYVYFNNTMGDAVRNLEMLNRIVKGEV</sequence>
<dbReference type="PANTHER" id="PTHR30348:SF4">
    <property type="entry name" value="DUF72 DOMAIN-CONTAINING PROTEIN"/>
    <property type="match status" value="1"/>
</dbReference>
<gene>
    <name evidence="1" type="ORF">CLV57_0861</name>
</gene>
<dbReference type="PANTHER" id="PTHR30348">
    <property type="entry name" value="UNCHARACTERIZED PROTEIN YECE"/>
    <property type="match status" value="1"/>
</dbReference>
<dbReference type="EMBL" id="PGFJ01000001">
    <property type="protein sequence ID" value="PJJ83866.1"/>
    <property type="molecule type" value="Genomic_DNA"/>
</dbReference>
<proteinExistence type="predicted"/>
<dbReference type="Pfam" id="PF01904">
    <property type="entry name" value="DUF72"/>
    <property type="match status" value="1"/>
</dbReference>
<comment type="caution">
    <text evidence="1">The sequence shown here is derived from an EMBL/GenBank/DDBJ whole genome shotgun (WGS) entry which is preliminary data.</text>
</comment>
<organism evidence="1 2">
    <name type="scientific">Mucilaginibacter auburnensis</name>
    <dbReference type="NCBI Taxonomy" id="1457233"/>
    <lineage>
        <taxon>Bacteria</taxon>
        <taxon>Pseudomonadati</taxon>
        <taxon>Bacteroidota</taxon>
        <taxon>Sphingobacteriia</taxon>
        <taxon>Sphingobacteriales</taxon>
        <taxon>Sphingobacteriaceae</taxon>
        <taxon>Mucilaginibacter</taxon>
    </lineage>
</organism>
<evidence type="ECO:0000313" key="1">
    <source>
        <dbReference type="EMBL" id="PJJ83866.1"/>
    </source>
</evidence>
<name>A0A2H9VSR1_9SPHI</name>
<dbReference type="Proteomes" id="UP000242687">
    <property type="component" value="Unassembled WGS sequence"/>
</dbReference>